<gene>
    <name evidence="11" type="ORF">FG382_09095</name>
</gene>
<evidence type="ECO:0000256" key="7">
    <source>
        <dbReference type="PROSITE-ProRule" id="PRU00169"/>
    </source>
</evidence>
<evidence type="ECO:0000259" key="10">
    <source>
        <dbReference type="PROSITE" id="PS51755"/>
    </source>
</evidence>
<comment type="caution">
    <text evidence="11">The sequence shown here is derived from an EMBL/GenBank/DDBJ whole genome shotgun (WGS) entry which is preliminary data.</text>
</comment>
<sequence length="231" mass="26138">MKAAILIIDDDNDITNLLRIYLEAENYEVHLAHDGEEGLKMLAMQSTDLIILDVMMPKKDGIHVCREIRQDNQTVPILMLSAKAEDMDKIYGLTTGADDYLIKPFNPLELVARVKALLRRSGYLQRNTESSKEGLICGPLEINKQNHTVLIGDNPLKLTAIEFDILCLLCSKPGRVFSSEDIFQLVWNEQEIYSSKTVMVHISNLRAKLDRALNGEKMIETVWGVGYKIGY</sequence>
<keyword evidence="6" id="KW-0804">Transcription</keyword>
<dbReference type="FunFam" id="3.40.50.2300:FF:000001">
    <property type="entry name" value="DNA-binding response regulator PhoB"/>
    <property type="match status" value="1"/>
</dbReference>
<feature type="domain" description="OmpR/PhoB-type" evidence="10">
    <location>
        <begin position="132"/>
        <end position="231"/>
    </location>
</feature>
<dbReference type="GO" id="GO:0005829">
    <property type="term" value="C:cytosol"/>
    <property type="evidence" value="ECO:0007669"/>
    <property type="project" value="TreeGrafter"/>
</dbReference>
<dbReference type="AlphaFoldDB" id="A0A544TAU4"/>
<dbReference type="GO" id="GO:0000976">
    <property type="term" value="F:transcription cis-regulatory region binding"/>
    <property type="evidence" value="ECO:0007669"/>
    <property type="project" value="TreeGrafter"/>
</dbReference>
<dbReference type="Gene3D" id="3.40.50.2300">
    <property type="match status" value="1"/>
</dbReference>
<keyword evidence="5 8" id="KW-0238">DNA-binding</keyword>
<dbReference type="GO" id="GO:0000156">
    <property type="term" value="F:phosphorelay response regulator activity"/>
    <property type="evidence" value="ECO:0007669"/>
    <property type="project" value="TreeGrafter"/>
</dbReference>
<dbReference type="FunFam" id="1.10.10.10:FF:000018">
    <property type="entry name" value="DNA-binding response regulator ResD"/>
    <property type="match status" value="1"/>
</dbReference>
<evidence type="ECO:0000259" key="9">
    <source>
        <dbReference type="PROSITE" id="PS50110"/>
    </source>
</evidence>
<dbReference type="SUPFAM" id="SSF52172">
    <property type="entry name" value="CheY-like"/>
    <property type="match status" value="1"/>
</dbReference>
<dbReference type="InterPro" id="IPR001867">
    <property type="entry name" value="OmpR/PhoB-type_DNA-bd"/>
</dbReference>
<proteinExistence type="predicted"/>
<dbReference type="PROSITE" id="PS51755">
    <property type="entry name" value="OMPR_PHOB"/>
    <property type="match status" value="1"/>
</dbReference>
<evidence type="ECO:0000313" key="12">
    <source>
        <dbReference type="Proteomes" id="UP000317316"/>
    </source>
</evidence>
<feature type="modified residue" description="4-aspartylphosphate" evidence="7">
    <location>
        <position position="53"/>
    </location>
</feature>
<dbReference type="CDD" id="cd00383">
    <property type="entry name" value="trans_reg_C"/>
    <property type="match status" value="1"/>
</dbReference>
<dbReference type="InterPro" id="IPR036388">
    <property type="entry name" value="WH-like_DNA-bd_sf"/>
</dbReference>
<accession>A0A544TAU4</accession>
<feature type="domain" description="Response regulatory" evidence="9">
    <location>
        <begin position="4"/>
        <end position="118"/>
    </location>
</feature>
<evidence type="ECO:0000256" key="1">
    <source>
        <dbReference type="ARBA" id="ARBA00004496"/>
    </source>
</evidence>
<evidence type="ECO:0000256" key="6">
    <source>
        <dbReference type="ARBA" id="ARBA00023163"/>
    </source>
</evidence>
<evidence type="ECO:0000256" key="4">
    <source>
        <dbReference type="ARBA" id="ARBA00023015"/>
    </source>
</evidence>
<keyword evidence="4" id="KW-0805">Transcription regulation</keyword>
<reference evidence="11 12" key="1">
    <citation type="submission" date="2019-05" db="EMBL/GenBank/DDBJ databases">
        <title>Psychrobacillus vulpis sp. nov., a new species isolated from feces of a red fox that inhabits in The Tablas de Daimiel Natural Park, Albacete, Spain.</title>
        <authorList>
            <person name="Rodriguez M."/>
            <person name="Reina J.C."/>
            <person name="Bejar V."/>
            <person name="Llamas I."/>
        </authorList>
    </citation>
    <scope>NUCLEOTIDE SEQUENCE [LARGE SCALE GENOMIC DNA]</scope>
    <source>
        <strain evidence="11 12">NEAU-3TGS17</strain>
    </source>
</reference>
<evidence type="ECO:0000313" key="11">
    <source>
        <dbReference type="EMBL" id="TQR14592.1"/>
    </source>
</evidence>
<feature type="DNA-binding region" description="OmpR/PhoB-type" evidence="8">
    <location>
        <begin position="132"/>
        <end position="231"/>
    </location>
</feature>
<evidence type="ECO:0000256" key="3">
    <source>
        <dbReference type="ARBA" id="ARBA00023012"/>
    </source>
</evidence>
<dbReference type="InterPro" id="IPR039420">
    <property type="entry name" value="WalR-like"/>
</dbReference>
<dbReference type="Pfam" id="PF00486">
    <property type="entry name" value="Trans_reg_C"/>
    <property type="match status" value="1"/>
</dbReference>
<dbReference type="CDD" id="cd17574">
    <property type="entry name" value="REC_OmpR"/>
    <property type="match status" value="1"/>
</dbReference>
<dbReference type="RefSeq" id="WP_142538573.1">
    <property type="nucleotide sequence ID" value="NZ_BMIE01000003.1"/>
</dbReference>
<dbReference type="PANTHER" id="PTHR48111">
    <property type="entry name" value="REGULATOR OF RPOS"/>
    <property type="match status" value="1"/>
</dbReference>
<keyword evidence="2 7" id="KW-0597">Phosphoprotein</keyword>
<dbReference type="InterPro" id="IPR001789">
    <property type="entry name" value="Sig_transdc_resp-reg_receiver"/>
</dbReference>
<dbReference type="SUPFAM" id="SSF46894">
    <property type="entry name" value="C-terminal effector domain of the bipartite response regulators"/>
    <property type="match status" value="1"/>
</dbReference>
<dbReference type="PROSITE" id="PS50110">
    <property type="entry name" value="RESPONSE_REGULATORY"/>
    <property type="match status" value="1"/>
</dbReference>
<dbReference type="OrthoDB" id="9790442at2"/>
<dbReference type="SMART" id="SM00862">
    <property type="entry name" value="Trans_reg_C"/>
    <property type="match status" value="1"/>
</dbReference>
<dbReference type="Proteomes" id="UP000317316">
    <property type="component" value="Unassembled WGS sequence"/>
</dbReference>
<keyword evidence="12" id="KW-1185">Reference proteome</keyword>
<dbReference type="Gene3D" id="1.10.10.10">
    <property type="entry name" value="Winged helix-like DNA-binding domain superfamily/Winged helix DNA-binding domain"/>
    <property type="match status" value="1"/>
</dbReference>
<evidence type="ECO:0000256" key="5">
    <source>
        <dbReference type="ARBA" id="ARBA00023125"/>
    </source>
</evidence>
<dbReference type="SMART" id="SM00448">
    <property type="entry name" value="REC"/>
    <property type="match status" value="1"/>
</dbReference>
<comment type="subcellular location">
    <subcellularLocation>
        <location evidence="1">Cytoplasm</location>
    </subcellularLocation>
</comment>
<dbReference type="Gene3D" id="6.10.250.690">
    <property type="match status" value="1"/>
</dbReference>
<name>A0A544TAU4_9BACI</name>
<protein>
    <submittedName>
        <fullName evidence="11">Response regulator transcription factor</fullName>
    </submittedName>
</protein>
<dbReference type="GO" id="GO:0032993">
    <property type="term" value="C:protein-DNA complex"/>
    <property type="evidence" value="ECO:0007669"/>
    <property type="project" value="TreeGrafter"/>
</dbReference>
<dbReference type="PANTHER" id="PTHR48111:SF10">
    <property type="entry name" value="STAGE 0 SPORULATION PROTEIN A HOMOLOG"/>
    <property type="match status" value="1"/>
</dbReference>
<organism evidence="11 12">
    <name type="scientific">Psychrobacillus lasiicapitis</name>
    <dbReference type="NCBI Taxonomy" id="1636719"/>
    <lineage>
        <taxon>Bacteria</taxon>
        <taxon>Bacillati</taxon>
        <taxon>Bacillota</taxon>
        <taxon>Bacilli</taxon>
        <taxon>Bacillales</taxon>
        <taxon>Bacillaceae</taxon>
        <taxon>Psychrobacillus</taxon>
    </lineage>
</organism>
<evidence type="ECO:0000256" key="2">
    <source>
        <dbReference type="ARBA" id="ARBA00022553"/>
    </source>
</evidence>
<evidence type="ECO:0000256" key="8">
    <source>
        <dbReference type="PROSITE-ProRule" id="PRU01091"/>
    </source>
</evidence>
<dbReference type="EMBL" id="VDGH01000004">
    <property type="protein sequence ID" value="TQR14592.1"/>
    <property type="molecule type" value="Genomic_DNA"/>
</dbReference>
<dbReference type="InterPro" id="IPR016032">
    <property type="entry name" value="Sig_transdc_resp-reg_C-effctor"/>
</dbReference>
<keyword evidence="3" id="KW-0902">Two-component regulatory system</keyword>
<dbReference type="Pfam" id="PF00072">
    <property type="entry name" value="Response_reg"/>
    <property type="match status" value="1"/>
</dbReference>
<dbReference type="GO" id="GO:0006355">
    <property type="term" value="P:regulation of DNA-templated transcription"/>
    <property type="evidence" value="ECO:0007669"/>
    <property type="project" value="InterPro"/>
</dbReference>
<dbReference type="InterPro" id="IPR011006">
    <property type="entry name" value="CheY-like_superfamily"/>
</dbReference>